<dbReference type="SUPFAM" id="SSF47616">
    <property type="entry name" value="GST C-terminal domain-like"/>
    <property type="match status" value="1"/>
</dbReference>
<comment type="caution">
    <text evidence="2">The sequence shown here is derived from an EMBL/GenBank/DDBJ whole genome shotgun (WGS) entry which is preliminary data.</text>
</comment>
<dbReference type="Gene3D" id="3.40.30.10">
    <property type="entry name" value="Glutaredoxin"/>
    <property type="match status" value="1"/>
</dbReference>
<sequence length="218" mass="23989">MLPVSVDTSAMILFSQRHSPFARKAEVALLEAGLATIEVRHLADHVSQGDEAVYPENPLNTAPLLILDDGRSVFESEEICFYIDEFSRGALIPKDAGEREAVLTLQHLATGLCALGADLRWELQQNDMGISVPGLREDLIAQLGAAYDILENGPPMDRTPGEAVADIGTIALATALDWLTFRGLDRYLAPHPNLDWWVDSFRERPSMAATEYEDLSDL</sequence>
<keyword evidence="2" id="KW-0808">Transferase</keyword>
<dbReference type="Pfam" id="PF13417">
    <property type="entry name" value="GST_N_3"/>
    <property type="match status" value="1"/>
</dbReference>
<feature type="domain" description="GST N-terminal" evidence="1">
    <location>
        <begin position="9"/>
        <end position="91"/>
    </location>
</feature>
<organism evidence="2 3">
    <name type="scientific">Thalassobaculum litoreum DSM 18839</name>
    <dbReference type="NCBI Taxonomy" id="1123362"/>
    <lineage>
        <taxon>Bacteria</taxon>
        <taxon>Pseudomonadati</taxon>
        <taxon>Pseudomonadota</taxon>
        <taxon>Alphaproteobacteria</taxon>
        <taxon>Rhodospirillales</taxon>
        <taxon>Thalassobaculaceae</taxon>
        <taxon>Thalassobaculum</taxon>
    </lineage>
</organism>
<reference evidence="2 3" key="1">
    <citation type="submission" date="2016-10" db="EMBL/GenBank/DDBJ databases">
        <authorList>
            <person name="Varghese N."/>
            <person name="Submissions S."/>
        </authorList>
    </citation>
    <scope>NUCLEOTIDE SEQUENCE [LARGE SCALE GENOMIC DNA]</scope>
    <source>
        <strain evidence="2 3">DSM 18839</strain>
    </source>
</reference>
<dbReference type="Proteomes" id="UP000198615">
    <property type="component" value="Unassembled WGS sequence"/>
</dbReference>
<protein>
    <submittedName>
        <fullName evidence="2">Glutathione S-transferase</fullName>
    </submittedName>
</protein>
<gene>
    <name evidence="2" type="ORF">SAMN05660686_01343</name>
</gene>
<evidence type="ECO:0000313" key="2">
    <source>
        <dbReference type="EMBL" id="SDF43658.1"/>
    </source>
</evidence>
<proteinExistence type="predicted"/>
<name>A0A8G2BGL3_9PROT</name>
<dbReference type="PROSITE" id="PS50404">
    <property type="entry name" value="GST_NTER"/>
    <property type="match status" value="1"/>
</dbReference>
<evidence type="ECO:0000259" key="1">
    <source>
        <dbReference type="PROSITE" id="PS50404"/>
    </source>
</evidence>
<dbReference type="InterPro" id="IPR004045">
    <property type="entry name" value="Glutathione_S-Trfase_N"/>
</dbReference>
<keyword evidence="3" id="KW-1185">Reference proteome</keyword>
<dbReference type="Gene3D" id="1.20.1050.10">
    <property type="match status" value="1"/>
</dbReference>
<dbReference type="InterPro" id="IPR036249">
    <property type="entry name" value="Thioredoxin-like_sf"/>
</dbReference>
<dbReference type="GO" id="GO:0016740">
    <property type="term" value="F:transferase activity"/>
    <property type="evidence" value="ECO:0007669"/>
    <property type="project" value="UniProtKB-KW"/>
</dbReference>
<evidence type="ECO:0000313" key="3">
    <source>
        <dbReference type="Proteomes" id="UP000198615"/>
    </source>
</evidence>
<dbReference type="InterPro" id="IPR036282">
    <property type="entry name" value="Glutathione-S-Trfase_C_sf"/>
</dbReference>
<dbReference type="AlphaFoldDB" id="A0A8G2BGL3"/>
<dbReference type="SUPFAM" id="SSF52833">
    <property type="entry name" value="Thioredoxin-like"/>
    <property type="match status" value="1"/>
</dbReference>
<accession>A0A8G2BGL3</accession>
<dbReference type="EMBL" id="FNBW01000003">
    <property type="protein sequence ID" value="SDF43658.1"/>
    <property type="molecule type" value="Genomic_DNA"/>
</dbReference>